<dbReference type="Proteomes" id="UP001055712">
    <property type="component" value="Unassembled WGS sequence"/>
</dbReference>
<reference evidence="2" key="1">
    <citation type="journal article" date="2019" name="Plant J.">
        <title>Chlorella vulgaris genome assembly and annotation reveals the molecular basis for metabolic acclimation to high light conditions.</title>
        <authorList>
            <person name="Cecchin M."/>
            <person name="Marcolungo L."/>
            <person name="Rossato M."/>
            <person name="Girolomoni L."/>
            <person name="Cosentino E."/>
            <person name="Cuine S."/>
            <person name="Li-Beisson Y."/>
            <person name="Delledonne M."/>
            <person name="Ballottari M."/>
        </authorList>
    </citation>
    <scope>NUCLEOTIDE SEQUENCE</scope>
    <source>
        <strain evidence="2">211/11P</strain>
    </source>
</reference>
<dbReference type="EMBL" id="SIDB01000005">
    <property type="protein sequence ID" value="KAI3432541.1"/>
    <property type="molecule type" value="Genomic_DNA"/>
</dbReference>
<keyword evidence="3" id="KW-1185">Reference proteome</keyword>
<protein>
    <submittedName>
        <fullName evidence="2">Uncharacterized protein</fullName>
    </submittedName>
</protein>
<dbReference type="AlphaFoldDB" id="A0A9D4TRM6"/>
<dbReference type="SUPFAM" id="SSF52047">
    <property type="entry name" value="RNI-like"/>
    <property type="match status" value="1"/>
</dbReference>
<evidence type="ECO:0000313" key="2">
    <source>
        <dbReference type="EMBL" id="KAI3432541.1"/>
    </source>
</evidence>
<organism evidence="2 3">
    <name type="scientific">Chlorella vulgaris</name>
    <name type="common">Green alga</name>
    <dbReference type="NCBI Taxonomy" id="3077"/>
    <lineage>
        <taxon>Eukaryota</taxon>
        <taxon>Viridiplantae</taxon>
        <taxon>Chlorophyta</taxon>
        <taxon>core chlorophytes</taxon>
        <taxon>Trebouxiophyceae</taxon>
        <taxon>Chlorellales</taxon>
        <taxon>Chlorellaceae</taxon>
        <taxon>Chlorella clade</taxon>
        <taxon>Chlorella</taxon>
    </lineage>
</organism>
<gene>
    <name evidence="2" type="ORF">D9Q98_004090</name>
</gene>
<comment type="subcellular location">
    <subcellularLocation>
        <location evidence="1">Cytoplasm</location>
        <location evidence="1">Cytoskeleton</location>
        <location evidence="1">Cilium axoneme</location>
    </subcellularLocation>
</comment>
<accession>A0A9D4TRM6</accession>
<sequence>MAWRRLDLDLTGHAASEIWLNTISLALPGLEALSLKATGFAPQTFLSNLRNLTYLSYDAERSSSHPWTTVRMDLSDLKHLTKLVVLRVCGDVTLDKIAVPSSLRDLSFDGSVTDSVGFLEQVHGVTRADFGCAAFEYPYIEDESEWQEMMDSSQPAVDALMAGWHDLRHLTVSMFSELFHSVSNLTTRLESLHLVHWEREEGARLVADIGLPRLVNLKSLTLEYFALVSEPGQEHALFDALGRLEDLRLTGFVTGGDLQIPVSKLTSLRHLTLINNPKDPVIVLDKFPDTLTSLHFGFDGAVGFFVPEYCSFVSLPEDLDLHSARNLKAVRFTSVVLHAKQCEIDYLHSLNDTYDDVVFIVV</sequence>
<comment type="caution">
    <text evidence="2">The sequence shown here is derived from an EMBL/GenBank/DDBJ whole genome shotgun (WGS) entry which is preliminary data.</text>
</comment>
<proteinExistence type="predicted"/>
<evidence type="ECO:0000256" key="1">
    <source>
        <dbReference type="ARBA" id="ARBA00004430"/>
    </source>
</evidence>
<dbReference type="Gene3D" id="3.80.10.10">
    <property type="entry name" value="Ribonuclease Inhibitor"/>
    <property type="match status" value="1"/>
</dbReference>
<dbReference type="InterPro" id="IPR032675">
    <property type="entry name" value="LRR_dom_sf"/>
</dbReference>
<reference evidence="2" key="2">
    <citation type="submission" date="2020-11" db="EMBL/GenBank/DDBJ databases">
        <authorList>
            <person name="Cecchin M."/>
            <person name="Marcolungo L."/>
            <person name="Rossato M."/>
            <person name="Girolomoni L."/>
            <person name="Cosentino E."/>
            <person name="Cuine S."/>
            <person name="Li-Beisson Y."/>
            <person name="Delledonne M."/>
            <person name="Ballottari M."/>
        </authorList>
    </citation>
    <scope>NUCLEOTIDE SEQUENCE</scope>
    <source>
        <strain evidence="2">211/11P</strain>
        <tissue evidence="2">Whole cell</tissue>
    </source>
</reference>
<evidence type="ECO:0000313" key="3">
    <source>
        <dbReference type="Proteomes" id="UP001055712"/>
    </source>
</evidence>
<name>A0A9D4TRM6_CHLVU</name>
<dbReference type="GO" id="GO:0005930">
    <property type="term" value="C:axoneme"/>
    <property type="evidence" value="ECO:0007669"/>
    <property type="project" value="UniProtKB-SubCell"/>
</dbReference>